<evidence type="ECO:0000313" key="1">
    <source>
        <dbReference type="EMBL" id="RHF03926.1"/>
    </source>
</evidence>
<reference evidence="1 2" key="1">
    <citation type="submission" date="2018-08" db="EMBL/GenBank/DDBJ databases">
        <title>A genome reference for cultivated species of the human gut microbiota.</title>
        <authorList>
            <person name="Zou Y."/>
            <person name="Xue W."/>
            <person name="Luo G."/>
        </authorList>
    </citation>
    <scope>NUCLEOTIDE SEQUENCE [LARGE SCALE GENOMIC DNA]</scope>
    <source>
        <strain evidence="1 2">AM26-26AC</strain>
    </source>
</reference>
<dbReference type="InterPro" id="IPR025427">
    <property type="entry name" value="DUF4160"/>
</dbReference>
<evidence type="ECO:0000313" key="2">
    <source>
        <dbReference type="Proteomes" id="UP000283538"/>
    </source>
</evidence>
<comment type="caution">
    <text evidence="1">The sequence shown here is derived from an EMBL/GenBank/DDBJ whole genome shotgun (WGS) entry which is preliminary data.</text>
</comment>
<dbReference type="Proteomes" id="UP000283538">
    <property type="component" value="Unassembled WGS sequence"/>
</dbReference>
<dbReference type="AlphaFoldDB" id="A0A414M437"/>
<dbReference type="EMBL" id="QSLA01000025">
    <property type="protein sequence ID" value="RHF03926.1"/>
    <property type="molecule type" value="Genomic_DNA"/>
</dbReference>
<accession>A0A414M437</accession>
<proteinExistence type="predicted"/>
<dbReference type="Pfam" id="PF13711">
    <property type="entry name" value="DUF4160"/>
    <property type="match status" value="1"/>
</dbReference>
<organism evidence="1 2">
    <name type="scientific">Bacteroides eggerthii</name>
    <dbReference type="NCBI Taxonomy" id="28111"/>
    <lineage>
        <taxon>Bacteria</taxon>
        <taxon>Pseudomonadati</taxon>
        <taxon>Bacteroidota</taxon>
        <taxon>Bacteroidia</taxon>
        <taxon>Bacteroidales</taxon>
        <taxon>Bacteroidaceae</taxon>
        <taxon>Bacteroides</taxon>
    </lineage>
</organism>
<dbReference type="RefSeq" id="WP_021940178.1">
    <property type="nucleotide sequence ID" value="NZ_JAMXVG010000001.1"/>
</dbReference>
<name>A0A414M437_9BACE</name>
<sequence>MPEICRFFGIIVSLYWRDHNPPHIHFSYGNYECSISVLDRIVDGQAPAKVIAKVNEWIDLHEGEILTLWEKAQKGEKLNKIEPLK</sequence>
<protein>
    <submittedName>
        <fullName evidence="1">DUF4160 domain-containing protein</fullName>
    </submittedName>
</protein>
<gene>
    <name evidence="1" type="ORF">DW701_15905</name>
</gene>